<evidence type="ECO:0000256" key="3">
    <source>
        <dbReference type="ARBA" id="ARBA00022722"/>
    </source>
</evidence>
<dbReference type="KEGG" id="alti:ALE3EI_0509"/>
<dbReference type="Gene3D" id="3.40.570.10">
    <property type="entry name" value="Extracellular Endonuclease, subunit A"/>
    <property type="match status" value="1"/>
</dbReference>
<feature type="binding site" evidence="9">
    <location>
        <position position="155"/>
    </location>
    <ligand>
        <name>Mg(2+)</name>
        <dbReference type="ChEBI" id="CHEBI:18420"/>
        <note>catalytic</note>
    </ligand>
</feature>
<proteinExistence type="inferred from homology"/>
<dbReference type="PROSITE" id="PS01070">
    <property type="entry name" value="NUCLEASE_NON_SPEC"/>
    <property type="match status" value="1"/>
</dbReference>
<evidence type="ECO:0000256" key="8">
    <source>
        <dbReference type="PIRSR" id="PIRSR640255-1"/>
    </source>
</evidence>
<dbReference type="PANTHER" id="PTHR13966:SF5">
    <property type="entry name" value="ENDONUCLEASE G, MITOCHONDRIAL"/>
    <property type="match status" value="1"/>
</dbReference>
<evidence type="ECO:0000259" key="12">
    <source>
        <dbReference type="SMART" id="SM00892"/>
    </source>
</evidence>
<feature type="domain" description="ENPP1-3/EXOG-like endonuclease/phosphodiesterase" evidence="11">
    <location>
        <begin position="63"/>
        <end position="255"/>
    </location>
</feature>
<evidence type="ECO:0000256" key="4">
    <source>
        <dbReference type="ARBA" id="ARBA00022723"/>
    </source>
</evidence>
<dbReference type="GO" id="GO:0004519">
    <property type="term" value="F:endonuclease activity"/>
    <property type="evidence" value="ECO:0007669"/>
    <property type="project" value="UniProtKB-UniRule"/>
</dbReference>
<evidence type="ECO:0000256" key="1">
    <source>
        <dbReference type="ARBA" id="ARBA00001946"/>
    </source>
</evidence>
<dbReference type="Proteomes" id="UP000515514">
    <property type="component" value="Chromosome"/>
</dbReference>
<dbReference type="InterPro" id="IPR044925">
    <property type="entry name" value="His-Me_finger_sf"/>
</dbReference>
<dbReference type="InterPro" id="IPR040255">
    <property type="entry name" value="Non-specific_endonuclease"/>
</dbReference>
<comment type="similarity">
    <text evidence="2 10">Belongs to the DNA/RNA non-specific endonuclease family.</text>
</comment>
<dbReference type="SMART" id="SM00892">
    <property type="entry name" value="Endonuclease_NS"/>
    <property type="match status" value="1"/>
</dbReference>
<dbReference type="EMBL" id="CP052909">
    <property type="protein sequence ID" value="QNJ97090.1"/>
    <property type="molecule type" value="Genomic_DNA"/>
</dbReference>
<sequence length="272" mass="31278">MSRKYIYPILTVLLVVGLYYAEQYFSQKNEVYPEVSDKEYKSSNTEFNGKLLPTSTTGVVITHNYFTLSYSEDHEQAEWVAYPLLKEHLSKNEFKRPDFIEDRKVKSKSAHWNSYKNSGYDRGHLCPAGDRRFSFNAYLETFLTSNISPQNNDFNGGIWNKLEQQMRYWARKYDGVYVITGGVLKEGLPGIGAENVSVPEEFYKVVLDASEGKYKAIGFLIPNRPTNASFYDYVVPIDSIEAKTGIDFFPRLTQQEQQAIESGIDLKAWGKR</sequence>
<keyword evidence="14" id="KW-1185">Reference proteome</keyword>
<keyword evidence="3 10" id="KW-0540">Nuclease</keyword>
<evidence type="ECO:0000259" key="11">
    <source>
        <dbReference type="SMART" id="SM00477"/>
    </source>
</evidence>
<feature type="domain" description="DNA/RNA non-specific endonuclease/pyrophosphatase/phosphodiesterase" evidence="12">
    <location>
        <begin position="62"/>
        <end position="255"/>
    </location>
</feature>
<dbReference type="InterPro" id="IPR044929">
    <property type="entry name" value="DNA/RNA_non-sp_Endonuclease_sf"/>
</dbReference>
<keyword evidence="4 9" id="KW-0479">Metal-binding</keyword>
<protein>
    <recommendedName>
        <fullName evidence="10">Endonuclease</fullName>
        <ecNumber evidence="10">3.1.30.-</ecNumber>
    </recommendedName>
</protein>
<evidence type="ECO:0000256" key="9">
    <source>
        <dbReference type="PIRSR" id="PIRSR640255-2"/>
    </source>
</evidence>
<keyword evidence="7" id="KW-0460">Magnesium</keyword>
<evidence type="ECO:0000313" key="14">
    <source>
        <dbReference type="Proteomes" id="UP000515514"/>
    </source>
</evidence>
<reference evidence="13 14" key="1">
    <citation type="submission" date="2020-04" db="EMBL/GenBank/DDBJ databases">
        <title>Genome sequence of Altibacter aquimarinus strain ALE3EI.</title>
        <authorList>
            <person name="Oh H.-M."/>
            <person name="Jang D."/>
        </authorList>
    </citation>
    <scope>NUCLEOTIDE SEQUENCE [LARGE SCALE GENOMIC DNA]</scope>
    <source>
        <strain evidence="13 14">ALE3EI</strain>
    </source>
</reference>
<dbReference type="GO" id="GO:0016787">
    <property type="term" value="F:hydrolase activity"/>
    <property type="evidence" value="ECO:0007669"/>
    <property type="project" value="UniProtKB-KW"/>
</dbReference>
<keyword evidence="5 10" id="KW-0255">Endonuclease</keyword>
<evidence type="ECO:0000256" key="2">
    <source>
        <dbReference type="ARBA" id="ARBA00010052"/>
    </source>
</evidence>
<name>A0A7G8PRX4_9FLAO</name>
<evidence type="ECO:0000256" key="10">
    <source>
        <dbReference type="RuleBase" id="RU366055"/>
    </source>
</evidence>
<dbReference type="InterPro" id="IPR018524">
    <property type="entry name" value="DNA/RNA_endonuclease_AS"/>
</dbReference>
<comment type="cofactor">
    <cofactor evidence="1 10">
        <name>Mg(2+)</name>
        <dbReference type="ChEBI" id="CHEBI:18420"/>
    </cofactor>
</comment>
<evidence type="ECO:0000256" key="5">
    <source>
        <dbReference type="ARBA" id="ARBA00022759"/>
    </source>
</evidence>
<dbReference type="EC" id="3.1.30.-" evidence="10"/>
<evidence type="ECO:0000313" key="13">
    <source>
        <dbReference type="EMBL" id="QNJ97090.1"/>
    </source>
</evidence>
<dbReference type="PANTHER" id="PTHR13966">
    <property type="entry name" value="ENDONUCLEASE RELATED"/>
    <property type="match status" value="1"/>
</dbReference>
<dbReference type="GO" id="GO:0046872">
    <property type="term" value="F:metal ion binding"/>
    <property type="evidence" value="ECO:0007669"/>
    <property type="project" value="UniProtKB-KW"/>
</dbReference>
<evidence type="ECO:0000256" key="6">
    <source>
        <dbReference type="ARBA" id="ARBA00022801"/>
    </source>
</evidence>
<dbReference type="AlphaFoldDB" id="A0A7G8PRX4"/>
<dbReference type="SUPFAM" id="SSF54060">
    <property type="entry name" value="His-Me finger endonucleases"/>
    <property type="match status" value="1"/>
</dbReference>
<dbReference type="SMART" id="SM00477">
    <property type="entry name" value="NUC"/>
    <property type="match status" value="1"/>
</dbReference>
<accession>A0A7G8PRX4</accession>
<dbReference type="InterPro" id="IPR020821">
    <property type="entry name" value="ENPP1-3/EXOG-like_nuc-like"/>
</dbReference>
<feature type="active site" description="Proton acceptor" evidence="8">
    <location>
        <position position="124"/>
    </location>
</feature>
<keyword evidence="6 10" id="KW-0378">Hydrolase</keyword>
<dbReference type="RefSeq" id="WP_186990541.1">
    <property type="nucleotide sequence ID" value="NZ_CP052909.1"/>
</dbReference>
<dbReference type="InterPro" id="IPR001604">
    <property type="entry name" value="Endo_G_ENPP1-like_dom"/>
</dbReference>
<dbReference type="CDD" id="cd00091">
    <property type="entry name" value="NUC"/>
    <property type="match status" value="1"/>
</dbReference>
<gene>
    <name evidence="13" type="ORF">ALE3EI_0509</name>
</gene>
<dbReference type="GO" id="GO:0003676">
    <property type="term" value="F:nucleic acid binding"/>
    <property type="evidence" value="ECO:0007669"/>
    <property type="project" value="InterPro"/>
</dbReference>
<organism evidence="13 14">
    <name type="scientific">Constantimarinum furrinae</name>
    <dbReference type="NCBI Taxonomy" id="2562285"/>
    <lineage>
        <taxon>Bacteria</taxon>
        <taxon>Pseudomonadati</taxon>
        <taxon>Bacteroidota</taxon>
        <taxon>Flavobacteriia</taxon>
        <taxon>Flavobacteriales</taxon>
        <taxon>Flavobacteriaceae</taxon>
        <taxon>Altibacter/Constantimarinum group</taxon>
        <taxon>Constantimarinum</taxon>
    </lineage>
</organism>
<dbReference type="Pfam" id="PF01223">
    <property type="entry name" value="Endonuclease_NS"/>
    <property type="match status" value="1"/>
</dbReference>
<evidence type="ECO:0000256" key="7">
    <source>
        <dbReference type="ARBA" id="ARBA00022842"/>
    </source>
</evidence>